<keyword evidence="3" id="KW-0238">DNA-binding</keyword>
<reference evidence="8 9" key="1">
    <citation type="submission" date="2024-07" db="EMBL/GenBank/DDBJ databases">
        <title>Section-level genome sequencing and comparative genomics of Aspergillus sections Usti and Cavernicolus.</title>
        <authorList>
            <consortium name="Lawrence Berkeley National Laboratory"/>
            <person name="Nybo J.L."/>
            <person name="Vesth T.C."/>
            <person name="Theobald S."/>
            <person name="Frisvad J.C."/>
            <person name="Larsen T.O."/>
            <person name="Kjaerboelling I."/>
            <person name="Rothschild-Mancinelli K."/>
            <person name="Lyhne E.K."/>
            <person name="Kogle M.E."/>
            <person name="Barry K."/>
            <person name="Clum A."/>
            <person name="Na H."/>
            <person name="Ledsgaard L."/>
            <person name="Lin J."/>
            <person name="Lipzen A."/>
            <person name="Kuo A."/>
            <person name="Riley R."/>
            <person name="Mondo S."/>
            <person name="Labutti K."/>
            <person name="Haridas S."/>
            <person name="Pangalinan J."/>
            <person name="Salamov A.A."/>
            <person name="Simmons B.A."/>
            <person name="Magnuson J.K."/>
            <person name="Chen J."/>
            <person name="Drula E."/>
            <person name="Henrissat B."/>
            <person name="Wiebenga A."/>
            <person name="Lubbers R.J."/>
            <person name="Gomes A.C."/>
            <person name="Makela M.R."/>
            <person name="Stajich J."/>
            <person name="Grigoriev I.V."/>
            <person name="Mortensen U.H."/>
            <person name="De Vries R.P."/>
            <person name="Baker S.E."/>
            <person name="Andersen M.R."/>
        </authorList>
    </citation>
    <scope>NUCLEOTIDE SEQUENCE [LARGE SCALE GENOMIC DNA]</scope>
    <source>
        <strain evidence="8 9">CBS 123904</strain>
    </source>
</reference>
<evidence type="ECO:0000256" key="4">
    <source>
        <dbReference type="ARBA" id="ARBA00023163"/>
    </source>
</evidence>
<keyword evidence="1" id="KW-0479">Metal-binding</keyword>
<feature type="region of interest" description="Disordered" evidence="6">
    <location>
        <begin position="548"/>
        <end position="589"/>
    </location>
</feature>
<evidence type="ECO:0000256" key="5">
    <source>
        <dbReference type="ARBA" id="ARBA00023242"/>
    </source>
</evidence>
<keyword evidence="9" id="KW-1185">Reference proteome</keyword>
<dbReference type="InterPro" id="IPR007219">
    <property type="entry name" value="XnlR_reg_dom"/>
</dbReference>
<protein>
    <recommendedName>
        <fullName evidence="7">Zn(2)-C6 fungal-type domain-containing protein</fullName>
    </recommendedName>
</protein>
<organism evidence="8 9">
    <name type="scientific">Aspergillus pseudoustus</name>
    <dbReference type="NCBI Taxonomy" id="1810923"/>
    <lineage>
        <taxon>Eukaryota</taxon>
        <taxon>Fungi</taxon>
        <taxon>Dikarya</taxon>
        <taxon>Ascomycota</taxon>
        <taxon>Pezizomycotina</taxon>
        <taxon>Eurotiomycetes</taxon>
        <taxon>Eurotiomycetidae</taxon>
        <taxon>Eurotiales</taxon>
        <taxon>Aspergillaceae</taxon>
        <taxon>Aspergillus</taxon>
        <taxon>Aspergillus subgen. Nidulantes</taxon>
    </lineage>
</organism>
<dbReference type="Pfam" id="PF00172">
    <property type="entry name" value="Zn_clus"/>
    <property type="match status" value="1"/>
</dbReference>
<evidence type="ECO:0000256" key="1">
    <source>
        <dbReference type="ARBA" id="ARBA00022723"/>
    </source>
</evidence>
<keyword evidence="5" id="KW-0539">Nucleus</keyword>
<dbReference type="PROSITE" id="PS50048">
    <property type="entry name" value="ZN2_CY6_FUNGAL_2"/>
    <property type="match status" value="1"/>
</dbReference>
<evidence type="ECO:0000313" key="9">
    <source>
        <dbReference type="Proteomes" id="UP001610446"/>
    </source>
</evidence>
<dbReference type="SUPFAM" id="SSF57701">
    <property type="entry name" value="Zn2/Cys6 DNA-binding domain"/>
    <property type="match status" value="1"/>
</dbReference>
<name>A0ABR4K5D3_9EURO</name>
<evidence type="ECO:0000256" key="3">
    <source>
        <dbReference type="ARBA" id="ARBA00023125"/>
    </source>
</evidence>
<dbReference type="PANTHER" id="PTHR47431:SF4">
    <property type="entry name" value="ZN(II)2CYS6 TRANSCRIPTION FACTOR (EUROFUNG)"/>
    <property type="match status" value="1"/>
</dbReference>
<dbReference type="Gene3D" id="4.10.240.10">
    <property type="entry name" value="Zn(2)-C6 fungal-type DNA-binding domain"/>
    <property type="match status" value="1"/>
</dbReference>
<keyword evidence="2" id="KW-0805">Transcription regulation</keyword>
<evidence type="ECO:0000256" key="2">
    <source>
        <dbReference type="ARBA" id="ARBA00023015"/>
    </source>
</evidence>
<dbReference type="CDD" id="cd00067">
    <property type="entry name" value="GAL4"/>
    <property type="match status" value="1"/>
</dbReference>
<evidence type="ECO:0000256" key="6">
    <source>
        <dbReference type="SAM" id="MobiDB-lite"/>
    </source>
</evidence>
<dbReference type="EMBL" id="JBFXLU010000055">
    <property type="protein sequence ID" value="KAL2847523.1"/>
    <property type="molecule type" value="Genomic_DNA"/>
</dbReference>
<dbReference type="InterPro" id="IPR001138">
    <property type="entry name" value="Zn2Cys6_DnaBD"/>
</dbReference>
<dbReference type="InterPro" id="IPR036864">
    <property type="entry name" value="Zn2-C6_fun-type_DNA-bd_sf"/>
</dbReference>
<dbReference type="CDD" id="cd12148">
    <property type="entry name" value="fungal_TF_MHR"/>
    <property type="match status" value="1"/>
</dbReference>
<dbReference type="PROSITE" id="PS00463">
    <property type="entry name" value="ZN2_CY6_FUNGAL_1"/>
    <property type="match status" value="1"/>
</dbReference>
<accession>A0ABR4K5D3</accession>
<gene>
    <name evidence="8" type="ORF">BJY01DRAFT_212476</name>
</gene>
<dbReference type="SMART" id="SM00066">
    <property type="entry name" value="GAL4"/>
    <property type="match status" value="1"/>
</dbReference>
<sequence length="626" mass="68848">MTSPAKNINPKTTRSSLACLACRSRHLKCDGKRPSCSRCAEISQECNYARSRRGGLDRAALAERRKRLAEGGSGNGNGISTTVAVAEDWTAPGLLPAQSEFVDASFAGAGLLSGFRVDDSSTPTTSFQSHMVSIETDVLIDSYYKNFHRFHPFVLPQRYMIRHYQDPSKRVSLQPLIAAMRLIGHIYAFREWPDQLQTQLESYCAQAGSLDPVVVQARLLHSIALFWYDDKNQAKIESDNAISLAIDLQIHRDEFAAQYAADDPVLAESWRRTWWMLFIIEAYYAGTLGTMEMRLVDVDATVKLPCEEDEYESGVIPEPRTVQDFDCREFASDEVVFSSFAYLIGAVRCTGLAISTVPKRAVKEDSTHILQAADSALDGWLLLLPKGQKQVMSKTGEIDELMFQAHLLIHVAAVGIHRPLSDLRFNPVEEISSCARDPPRDNPTPDLINVHTARVMRSVEAQIRLLALPVRPFRHTPFTTCMLSEGILALLSACHFYLRGPKLAIARDQIRMTIGCLKALAELWPRTARNVREIQTIAQHVLGVGSGAASGSGSAPRTASSGTTPGSSDLPQLVGGDGQGSLGSEGDLSSNDTDIFPLLRSVDDLCGWYNIGDMDTDLSWGMVNGL</sequence>
<dbReference type="Proteomes" id="UP001610446">
    <property type="component" value="Unassembled WGS sequence"/>
</dbReference>
<feature type="domain" description="Zn(2)-C6 fungal-type" evidence="7">
    <location>
        <begin position="18"/>
        <end position="48"/>
    </location>
</feature>
<evidence type="ECO:0000259" key="7">
    <source>
        <dbReference type="PROSITE" id="PS50048"/>
    </source>
</evidence>
<comment type="caution">
    <text evidence="8">The sequence shown here is derived from an EMBL/GenBank/DDBJ whole genome shotgun (WGS) entry which is preliminary data.</text>
</comment>
<proteinExistence type="predicted"/>
<dbReference type="PANTHER" id="PTHR47431">
    <property type="entry name" value="ZN(II)2CYS6 TRANSCRIPTION FACTOR (EUROFUNG)-RELATED"/>
    <property type="match status" value="1"/>
</dbReference>
<keyword evidence="4" id="KW-0804">Transcription</keyword>
<feature type="compositionally biased region" description="Low complexity" evidence="6">
    <location>
        <begin position="551"/>
        <end position="564"/>
    </location>
</feature>
<dbReference type="SMART" id="SM00906">
    <property type="entry name" value="Fungal_trans"/>
    <property type="match status" value="1"/>
</dbReference>
<evidence type="ECO:0000313" key="8">
    <source>
        <dbReference type="EMBL" id="KAL2847523.1"/>
    </source>
</evidence>
<dbReference type="Pfam" id="PF04082">
    <property type="entry name" value="Fungal_trans"/>
    <property type="match status" value="1"/>
</dbReference>